<sequence>MVGSLCCGGEGGTPSGPEGFVQVISLLARGNCSEDYNTSPQAKGMRPDAIILDLPEISEPFFLRLARSSRSPSIFPGAASSHGKITSGELEGGG</sequence>
<name>A0ABN7ALV1_9HEMI</name>
<gene>
    <name evidence="2" type="ORF">NTJ_05727</name>
</gene>
<dbReference type="Proteomes" id="UP001307889">
    <property type="component" value="Chromosome 4"/>
</dbReference>
<evidence type="ECO:0000313" key="3">
    <source>
        <dbReference type="Proteomes" id="UP001307889"/>
    </source>
</evidence>
<feature type="region of interest" description="Disordered" evidence="1">
    <location>
        <begin position="72"/>
        <end position="94"/>
    </location>
</feature>
<keyword evidence="3" id="KW-1185">Reference proteome</keyword>
<proteinExistence type="predicted"/>
<accession>A0ABN7ALV1</accession>
<evidence type="ECO:0000313" key="2">
    <source>
        <dbReference type="EMBL" id="BES92918.1"/>
    </source>
</evidence>
<organism evidence="2 3">
    <name type="scientific">Nesidiocoris tenuis</name>
    <dbReference type="NCBI Taxonomy" id="355587"/>
    <lineage>
        <taxon>Eukaryota</taxon>
        <taxon>Metazoa</taxon>
        <taxon>Ecdysozoa</taxon>
        <taxon>Arthropoda</taxon>
        <taxon>Hexapoda</taxon>
        <taxon>Insecta</taxon>
        <taxon>Pterygota</taxon>
        <taxon>Neoptera</taxon>
        <taxon>Paraneoptera</taxon>
        <taxon>Hemiptera</taxon>
        <taxon>Heteroptera</taxon>
        <taxon>Panheteroptera</taxon>
        <taxon>Cimicomorpha</taxon>
        <taxon>Miridae</taxon>
        <taxon>Dicyphina</taxon>
        <taxon>Nesidiocoris</taxon>
    </lineage>
</organism>
<reference evidence="2 3" key="1">
    <citation type="submission" date="2023-09" db="EMBL/GenBank/DDBJ databases">
        <title>Nesidiocoris tenuis whole genome shotgun sequence.</title>
        <authorList>
            <person name="Shibata T."/>
            <person name="Shimoda M."/>
            <person name="Kobayashi T."/>
            <person name="Uehara T."/>
        </authorList>
    </citation>
    <scope>NUCLEOTIDE SEQUENCE [LARGE SCALE GENOMIC DNA]</scope>
    <source>
        <strain evidence="2 3">Japan</strain>
    </source>
</reference>
<evidence type="ECO:0000256" key="1">
    <source>
        <dbReference type="SAM" id="MobiDB-lite"/>
    </source>
</evidence>
<protein>
    <submittedName>
        <fullName evidence="2">Uncharacterized protein</fullName>
    </submittedName>
</protein>
<dbReference type="EMBL" id="AP028912">
    <property type="protein sequence ID" value="BES92918.1"/>
    <property type="molecule type" value="Genomic_DNA"/>
</dbReference>